<dbReference type="InParanoid" id="K5WHA4"/>
<proteinExistence type="predicted"/>
<reference evidence="2 3" key="1">
    <citation type="journal article" date="2012" name="BMC Genomics">
        <title>Comparative genomics of the white-rot fungi, Phanerochaete carnosa and P. chrysosporium, to elucidate the genetic basis of the distinct wood types they colonize.</title>
        <authorList>
            <person name="Suzuki H."/>
            <person name="MacDonald J."/>
            <person name="Syed K."/>
            <person name="Salamov A."/>
            <person name="Hori C."/>
            <person name="Aerts A."/>
            <person name="Henrissat B."/>
            <person name="Wiebenga A."/>
            <person name="vanKuyk P.A."/>
            <person name="Barry K."/>
            <person name="Lindquist E."/>
            <person name="LaButti K."/>
            <person name="Lapidus A."/>
            <person name="Lucas S."/>
            <person name="Coutinho P."/>
            <person name="Gong Y."/>
            <person name="Samejima M."/>
            <person name="Mahadevan R."/>
            <person name="Abou-Zaid M."/>
            <person name="de Vries R.P."/>
            <person name="Igarashi K."/>
            <person name="Yadav J.S."/>
            <person name="Grigoriev I.V."/>
            <person name="Master E.R."/>
        </authorList>
    </citation>
    <scope>NUCLEOTIDE SEQUENCE [LARGE SCALE GENOMIC DNA]</scope>
    <source>
        <strain evidence="2 3">HHB-10118-sp</strain>
    </source>
</reference>
<dbReference type="KEGG" id="pco:PHACADRAFT_193607"/>
<feature type="compositionally biased region" description="Basic and acidic residues" evidence="1">
    <location>
        <begin position="276"/>
        <end position="286"/>
    </location>
</feature>
<evidence type="ECO:0000313" key="2">
    <source>
        <dbReference type="EMBL" id="EKM58489.1"/>
    </source>
</evidence>
<feature type="compositionally biased region" description="Basic and acidic residues" evidence="1">
    <location>
        <begin position="189"/>
        <end position="198"/>
    </location>
</feature>
<dbReference type="RefSeq" id="XP_007393801.1">
    <property type="nucleotide sequence ID" value="XM_007393739.1"/>
</dbReference>
<keyword evidence="3" id="KW-1185">Reference proteome</keyword>
<feature type="compositionally biased region" description="Basic and acidic residues" evidence="1">
    <location>
        <begin position="306"/>
        <end position="322"/>
    </location>
</feature>
<organism evidence="2 3">
    <name type="scientific">Phanerochaete carnosa (strain HHB-10118-sp)</name>
    <name type="common">White-rot fungus</name>
    <name type="synonym">Peniophora carnosa</name>
    <dbReference type="NCBI Taxonomy" id="650164"/>
    <lineage>
        <taxon>Eukaryota</taxon>
        <taxon>Fungi</taxon>
        <taxon>Dikarya</taxon>
        <taxon>Basidiomycota</taxon>
        <taxon>Agaricomycotina</taxon>
        <taxon>Agaricomycetes</taxon>
        <taxon>Polyporales</taxon>
        <taxon>Phanerochaetaceae</taxon>
        <taxon>Phanerochaete</taxon>
    </lineage>
</organism>
<dbReference type="GeneID" id="18910919"/>
<name>K5WHA4_PHACS</name>
<sequence>MPKELRESSKPPTPRDKIRVVLLGSGKYSGVFKWNEWPPYPTGPDASPFPMAVICTTAWQVSSLEVLLPYFQMICNTDLSQRQLIEAIEALASPRNPAAAKALNTNRQFDHFYPCLAPNDDREAIYTTWADTRPQYQGQENPRLPKKLPTLLSAIEFMILRGKDQMEVESMESSRREFNKFLQAIADSRKTAASRAEESPNGSHNVGHDAPNPNSLHSHAPHQDKGKSGHQHSHAAPMPSAEYAAASQQAPVEVLTDDEVPEAAAKHASQKGKARHASETGRRESHILPGYSGASGNVNISDAEEEHQPPPRHTDTSTRDPHVYQNYRDFTGQITGHTYKCPFDLRTDIHVPSLGTFLDDYVDRFGYETKFIHRVYKASERSTDRYDFMARTSRFLSQREAIWVLLAY</sequence>
<dbReference type="AlphaFoldDB" id="K5WHA4"/>
<evidence type="ECO:0000256" key="1">
    <source>
        <dbReference type="SAM" id="MobiDB-lite"/>
    </source>
</evidence>
<gene>
    <name evidence="2" type="ORF">PHACADRAFT_193607</name>
</gene>
<accession>K5WHA4</accession>
<dbReference type="HOGENOM" id="CLU_674566_0_0_1"/>
<dbReference type="EMBL" id="JH930470">
    <property type="protein sequence ID" value="EKM58489.1"/>
    <property type="molecule type" value="Genomic_DNA"/>
</dbReference>
<dbReference type="OrthoDB" id="2816268at2759"/>
<evidence type="ECO:0000313" key="3">
    <source>
        <dbReference type="Proteomes" id="UP000008370"/>
    </source>
</evidence>
<protein>
    <submittedName>
        <fullName evidence="2">Uncharacterized protein</fullName>
    </submittedName>
</protein>
<feature type="region of interest" description="Disordered" evidence="1">
    <location>
        <begin position="189"/>
        <end position="323"/>
    </location>
</feature>
<feature type="compositionally biased region" description="Low complexity" evidence="1">
    <location>
        <begin position="235"/>
        <end position="247"/>
    </location>
</feature>
<dbReference type="Proteomes" id="UP000008370">
    <property type="component" value="Unassembled WGS sequence"/>
</dbReference>